<dbReference type="PANTHER" id="PTHR35174:SF3">
    <property type="entry name" value="BLL7171 PROTEIN"/>
    <property type="match status" value="1"/>
</dbReference>
<dbReference type="AlphaFoldDB" id="A0A4Q7J7N3"/>
<gene>
    <name evidence="3" type="ORF">EWH70_16105</name>
</gene>
<dbReference type="SUPFAM" id="SSF54909">
    <property type="entry name" value="Dimeric alpha+beta barrel"/>
    <property type="match status" value="1"/>
</dbReference>
<dbReference type="InterPro" id="IPR005545">
    <property type="entry name" value="YCII"/>
</dbReference>
<keyword evidence="4" id="KW-1185">Reference proteome</keyword>
<dbReference type="Gene3D" id="3.30.70.1060">
    <property type="entry name" value="Dimeric alpha+beta barrel"/>
    <property type="match status" value="1"/>
</dbReference>
<evidence type="ECO:0000256" key="1">
    <source>
        <dbReference type="ARBA" id="ARBA00007689"/>
    </source>
</evidence>
<name>A0A4Q7J7N3_9PSEU</name>
<comment type="similarity">
    <text evidence="1">Belongs to the YciI family.</text>
</comment>
<reference evidence="3 4" key="1">
    <citation type="submission" date="2019-02" db="EMBL/GenBank/DDBJ databases">
        <title>Draft genome sequence of Amycolatopsis sp. 8-3EHSu isolated from roots of Suaeda maritima.</title>
        <authorList>
            <person name="Duangmal K."/>
            <person name="Chantavorakit T."/>
        </authorList>
    </citation>
    <scope>NUCLEOTIDE SEQUENCE [LARGE SCALE GENOMIC DNA]</scope>
    <source>
        <strain evidence="3 4">8-3EHSu</strain>
    </source>
</reference>
<dbReference type="RefSeq" id="WP_130476203.1">
    <property type="nucleotide sequence ID" value="NZ_SFCC01000007.1"/>
</dbReference>
<dbReference type="OrthoDB" id="668782at2"/>
<dbReference type="PANTHER" id="PTHR35174">
    <property type="entry name" value="BLL7171 PROTEIN-RELATED"/>
    <property type="match status" value="1"/>
</dbReference>
<sequence>MRYAMLVCGDMSAWEKRVAEVGPRDGEELGAWFAKWGAAGKLAEGGAELEHPRTAKTVRLGGDGGLAVSDGPYVELKEVVGGVILLEAADIDEATTIAATWPGVVNGIATVEVRPVRAE</sequence>
<comment type="caution">
    <text evidence="3">The sequence shown here is derived from an EMBL/GenBank/DDBJ whole genome shotgun (WGS) entry which is preliminary data.</text>
</comment>
<dbReference type="EMBL" id="SFCC01000007">
    <property type="protein sequence ID" value="RZQ63199.1"/>
    <property type="molecule type" value="Genomic_DNA"/>
</dbReference>
<evidence type="ECO:0000259" key="2">
    <source>
        <dbReference type="Pfam" id="PF03795"/>
    </source>
</evidence>
<dbReference type="Proteomes" id="UP000292003">
    <property type="component" value="Unassembled WGS sequence"/>
</dbReference>
<feature type="domain" description="YCII-related" evidence="2">
    <location>
        <begin position="27"/>
        <end position="116"/>
    </location>
</feature>
<protein>
    <recommendedName>
        <fullName evidence="2">YCII-related domain-containing protein</fullName>
    </recommendedName>
</protein>
<evidence type="ECO:0000313" key="3">
    <source>
        <dbReference type="EMBL" id="RZQ63199.1"/>
    </source>
</evidence>
<dbReference type="Pfam" id="PF03795">
    <property type="entry name" value="YCII"/>
    <property type="match status" value="1"/>
</dbReference>
<proteinExistence type="inferred from homology"/>
<organism evidence="3 4">
    <name type="scientific">Amycolatopsis suaedae</name>
    <dbReference type="NCBI Taxonomy" id="2510978"/>
    <lineage>
        <taxon>Bacteria</taxon>
        <taxon>Bacillati</taxon>
        <taxon>Actinomycetota</taxon>
        <taxon>Actinomycetes</taxon>
        <taxon>Pseudonocardiales</taxon>
        <taxon>Pseudonocardiaceae</taxon>
        <taxon>Amycolatopsis</taxon>
    </lineage>
</organism>
<dbReference type="InterPro" id="IPR011008">
    <property type="entry name" value="Dimeric_a/b-barrel"/>
</dbReference>
<evidence type="ECO:0000313" key="4">
    <source>
        <dbReference type="Proteomes" id="UP000292003"/>
    </source>
</evidence>
<accession>A0A4Q7J7N3</accession>